<feature type="transmembrane region" description="Helical" evidence="6">
    <location>
        <begin position="90"/>
        <end position="109"/>
    </location>
</feature>
<keyword evidence="5 6" id="KW-0472">Membrane</keyword>
<sequence>MNTSAQRSIVPALPWIVGFVLLFAAPFVLGVAGIRGLLQVLVLTVAVMSLNLLTGFNGQPSIGHSAFMGLGAYTTALAVQSYGWSYWTALPVAALIAGAVGAGAGVPALRIRGMNLALVTIALALVFPQVPVRLTDWTGGTAGLTVDESLEAPAALGVSDVAWQYWVLLLIAALVFLLIRNIVHGSLGRAVIAIRDQQVAAHTVGINVRAVKVGVFAGSAAIAGVSGWMFTVAHQFVSPGDFTVLLSINLLLGMAVGGSGTLVGPIMGALFLYYVPELLPELGVDPQLTPAVYGVLLILLALFLPGGLAGGLRDLVRRLRGTAAKEESISPQPTLDAA</sequence>
<protein>
    <submittedName>
        <fullName evidence="7">Branched-chain amino acid ABC transporter permease</fullName>
    </submittedName>
</protein>
<reference evidence="7 8" key="1">
    <citation type="journal article" date="2019" name="Int. J. Syst. Evol. Microbiol.">
        <title>The Global Catalogue of Microorganisms (GCM) 10K type strain sequencing project: providing services to taxonomists for standard genome sequencing and annotation.</title>
        <authorList>
            <consortium name="The Broad Institute Genomics Platform"/>
            <consortium name="The Broad Institute Genome Sequencing Center for Infectious Disease"/>
            <person name="Wu L."/>
            <person name="Ma J."/>
        </authorList>
    </citation>
    <scope>NUCLEOTIDE SEQUENCE [LARGE SCALE GENOMIC DNA]</scope>
    <source>
        <strain evidence="7 8">JCM 3325</strain>
    </source>
</reference>
<feature type="transmembrane region" description="Helical" evidence="6">
    <location>
        <begin position="12"/>
        <end position="31"/>
    </location>
</feature>
<evidence type="ECO:0000313" key="7">
    <source>
        <dbReference type="EMBL" id="GAA2443986.1"/>
    </source>
</evidence>
<gene>
    <name evidence="7" type="ORF">GCM10010191_70810</name>
</gene>
<keyword evidence="3 6" id="KW-0812">Transmembrane</keyword>
<dbReference type="InterPro" id="IPR043428">
    <property type="entry name" value="LivM-like"/>
</dbReference>
<name>A0ABN3K1D7_9ACTN</name>
<dbReference type="InterPro" id="IPR001851">
    <property type="entry name" value="ABC_transp_permease"/>
</dbReference>
<keyword evidence="4 6" id="KW-1133">Transmembrane helix</keyword>
<dbReference type="RefSeq" id="WP_344594978.1">
    <property type="nucleotide sequence ID" value="NZ_BAAARW010000027.1"/>
</dbReference>
<dbReference type="EMBL" id="BAAARW010000027">
    <property type="protein sequence ID" value="GAA2443986.1"/>
    <property type="molecule type" value="Genomic_DNA"/>
</dbReference>
<evidence type="ECO:0000256" key="5">
    <source>
        <dbReference type="ARBA" id="ARBA00023136"/>
    </source>
</evidence>
<feature type="transmembrane region" description="Helical" evidence="6">
    <location>
        <begin position="37"/>
        <end position="54"/>
    </location>
</feature>
<organism evidence="7 8">
    <name type="scientific">Actinomadura vinacea</name>
    <dbReference type="NCBI Taxonomy" id="115336"/>
    <lineage>
        <taxon>Bacteria</taxon>
        <taxon>Bacillati</taxon>
        <taxon>Actinomycetota</taxon>
        <taxon>Actinomycetes</taxon>
        <taxon>Streptosporangiales</taxon>
        <taxon>Thermomonosporaceae</taxon>
        <taxon>Actinomadura</taxon>
    </lineage>
</organism>
<feature type="transmembrane region" description="Helical" evidence="6">
    <location>
        <begin position="291"/>
        <end position="312"/>
    </location>
</feature>
<dbReference type="Pfam" id="PF02653">
    <property type="entry name" value="BPD_transp_2"/>
    <property type="match status" value="1"/>
</dbReference>
<feature type="transmembrane region" description="Helical" evidence="6">
    <location>
        <begin position="250"/>
        <end position="275"/>
    </location>
</feature>
<proteinExistence type="predicted"/>
<evidence type="ECO:0000256" key="4">
    <source>
        <dbReference type="ARBA" id="ARBA00022989"/>
    </source>
</evidence>
<evidence type="ECO:0000256" key="2">
    <source>
        <dbReference type="ARBA" id="ARBA00022475"/>
    </source>
</evidence>
<accession>A0ABN3K1D7</accession>
<dbReference type="PANTHER" id="PTHR30482:SF20">
    <property type="entry name" value="HIGH-AFFINITY BRANCHED-CHAIN AMINO ACID TRANSPORT SYSTEM PERMEASE PROTEIN LIVM"/>
    <property type="match status" value="1"/>
</dbReference>
<feature type="transmembrane region" description="Helical" evidence="6">
    <location>
        <begin position="116"/>
        <end position="134"/>
    </location>
</feature>
<keyword evidence="2" id="KW-1003">Cell membrane</keyword>
<feature type="transmembrane region" description="Helical" evidence="6">
    <location>
        <begin position="66"/>
        <end position="84"/>
    </location>
</feature>
<dbReference type="CDD" id="cd06581">
    <property type="entry name" value="TM_PBP1_LivM_like"/>
    <property type="match status" value="1"/>
</dbReference>
<feature type="transmembrane region" description="Helical" evidence="6">
    <location>
        <begin position="163"/>
        <end position="183"/>
    </location>
</feature>
<dbReference type="PANTHER" id="PTHR30482">
    <property type="entry name" value="HIGH-AFFINITY BRANCHED-CHAIN AMINO ACID TRANSPORT SYSTEM PERMEASE"/>
    <property type="match status" value="1"/>
</dbReference>
<evidence type="ECO:0000256" key="3">
    <source>
        <dbReference type="ARBA" id="ARBA00022692"/>
    </source>
</evidence>
<dbReference type="Proteomes" id="UP001501231">
    <property type="component" value="Unassembled WGS sequence"/>
</dbReference>
<comment type="subcellular location">
    <subcellularLocation>
        <location evidence="1">Cell membrane</location>
        <topology evidence="1">Multi-pass membrane protein</topology>
    </subcellularLocation>
</comment>
<keyword evidence="8" id="KW-1185">Reference proteome</keyword>
<evidence type="ECO:0000313" key="8">
    <source>
        <dbReference type="Proteomes" id="UP001501231"/>
    </source>
</evidence>
<evidence type="ECO:0000256" key="6">
    <source>
        <dbReference type="SAM" id="Phobius"/>
    </source>
</evidence>
<evidence type="ECO:0000256" key="1">
    <source>
        <dbReference type="ARBA" id="ARBA00004651"/>
    </source>
</evidence>
<comment type="caution">
    <text evidence="7">The sequence shown here is derived from an EMBL/GenBank/DDBJ whole genome shotgun (WGS) entry which is preliminary data.</text>
</comment>